<accession>A0ABU6R918</accession>
<dbReference type="Proteomes" id="UP001341840">
    <property type="component" value="Unassembled WGS sequence"/>
</dbReference>
<comment type="caution">
    <text evidence="1">The sequence shown here is derived from an EMBL/GenBank/DDBJ whole genome shotgun (WGS) entry which is preliminary data.</text>
</comment>
<sequence>MGNRVIFYEYKAHKEYDDVNVEETAELGMIKIHRYHFNDEKFTYSVHSGRFDHDRPYEFPIATLGSGDTFGDFRPTPMAATALPQVPHTEPTLSLGPSIQTYPPCYRLPHVFKKSTLCLVTPHSREVRWAELSIDQCLKS</sequence>
<dbReference type="EMBL" id="JASCZI010030274">
    <property type="protein sequence ID" value="MED6120406.1"/>
    <property type="molecule type" value="Genomic_DNA"/>
</dbReference>
<keyword evidence="2" id="KW-1185">Reference proteome</keyword>
<gene>
    <name evidence="1" type="ORF">PIB30_020598</name>
</gene>
<protein>
    <submittedName>
        <fullName evidence="1">Uncharacterized protein</fullName>
    </submittedName>
</protein>
<evidence type="ECO:0000313" key="1">
    <source>
        <dbReference type="EMBL" id="MED6120406.1"/>
    </source>
</evidence>
<proteinExistence type="predicted"/>
<name>A0ABU6R918_9FABA</name>
<evidence type="ECO:0000313" key="2">
    <source>
        <dbReference type="Proteomes" id="UP001341840"/>
    </source>
</evidence>
<organism evidence="1 2">
    <name type="scientific">Stylosanthes scabra</name>
    <dbReference type="NCBI Taxonomy" id="79078"/>
    <lineage>
        <taxon>Eukaryota</taxon>
        <taxon>Viridiplantae</taxon>
        <taxon>Streptophyta</taxon>
        <taxon>Embryophyta</taxon>
        <taxon>Tracheophyta</taxon>
        <taxon>Spermatophyta</taxon>
        <taxon>Magnoliopsida</taxon>
        <taxon>eudicotyledons</taxon>
        <taxon>Gunneridae</taxon>
        <taxon>Pentapetalae</taxon>
        <taxon>rosids</taxon>
        <taxon>fabids</taxon>
        <taxon>Fabales</taxon>
        <taxon>Fabaceae</taxon>
        <taxon>Papilionoideae</taxon>
        <taxon>50 kb inversion clade</taxon>
        <taxon>dalbergioids sensu lato</taxon>
        <taxon>Dalbergieae</taxon>
        <taxon>Pterocarpus clade</taxon>
        <taxon>Stylosanthes</taxon>
    </lineage>
</organism>
<reference evidence="1 2" key="1">
    <citation type="journal article" date="2023" name="Plants (Basel)">
        <title>Bridging the Gap: Combining Genomics and Transcriptomics Approaches to Understand Stylosanthes scabra, an Orphan Legume from the Brazilian Caatinga.</title>
        <authorList>
            <person name="Ferreira-Neto J.R.C."/>
            <person name="da Silva M.D."/>
            <person name="Binneck E."/>
            <person name="de Melo N.F."/>
            <person name="da Silva R.H."/>
            <person name="de Melo A.L.T.M."/>
            <person name="Pandolfi V."/>
            <person name="Bustamante F.O."/>
            <person name="Brasileiro-Vidal A.C."/>
            <person name="Benko-Iseppon A.M."/>
        </authorList>
    </citation>
    <scope>NUCLEOTIDE SEQUENCE [LARGE SCALE GENOMIC DNA]</scope>
    <source>
        <tissue evidence="1">Leaves</tissue>
    </source>
</reference>